<evidence type="ECO:0000256" key="9">
    <source>
        <dbReference type="HAMAP-Rule" id="MF_00446"/>
    </source>
</evidence>
<reference evidence="10 11" key="1">
    <citation type="submission" date="2023-05" db="EMBL/GenBank/DDBJ databases">
        <title>Chelatococcus sp. nov., a moderately thermophilic bacterium isolated from hot spring microbial mat.</title>
        <authorList>
            <person name="Hu C.-J."/>
            <person name="Li W.-J."/>
        </authorList>
    </citation>
    <scope>NUCLEOTIDE SEQUENCE [LARGE SCALE GENOMIC DNA]</scope>
    <source>
        <strain evidence="10 11">SYSU G07232</strain>
    </source>
</reference>
<comment type="PTM">
    <text evidence="9">Is synthesized initially as an inactive proenzyme, which is activated by self-cleavage at a specific serine bond to produce a beta-subunit with a hydroxyl group at its C-terminus and an alpha-subunit with a pyruvoyl group at its N-terminus.</text>
</comment>
<comment type="function">
    <text evidence="9">Catalyzes the pyruvoyl-dependent decarboxylation of aspartate to produce beta-alanine.</text>
</comment>
<dbReference type="InterPro" id="IPR009010">
    <property type="entry name" value="Asp_de-COase-like_dom_sf"/>
</dbReference>
<feature type="binding site" evidence="9">
    <location>
        <begin position="72"/>
        <end position="74"/>
    </location>
    <ligand>
        <name>substrate</name>
    </ligand>
</feature>
<comment type="cofactor">
    <cofactor evidence="9">
        <name>pyruvate</name>
        <dbReference type="ChEBI" id="CHEBI:15361"/>
    </cofactor>
    <text evidence="9">Binds 1 pyruvoyl group covalently per subunit.</text>
</comment>
<dbReference type="GO" id="GO:0004068">
    <property type="term" value="F:aspartate 1-decarboxylase activity"/>
    <property type="evidence" value="ECO:0007669"/>
    <property type="project" value="UniProtKB-EC"/>
</dbReference>
<evidence type="ECO:0000256" key="7">
    <source>
        <dbReference type="ARBA" id="ARBA00023270"/>
    </source>
</evidence>
<comment type="subcellular location">
    <subcellularLocation>
        <location evidence="9">Cytoplasm</location>
    </subcellularLocation>
</comment>
<dbReference type="InterPro" id="IPR003190">
    <property type="entry name" value="Asp_decarbox"/>
</dbReference>
<feature type="chain" id="PRO_5044915459" description="Aspartate 1-decarboxylase alpha chain" evidence="9">
    <location>
        <begin position="24"/>
        <end position="180"/>
    </location>
</feature>
<feature type="chain" id="PRO_5044915458" description="Aspartate 1-decarboxylase beta chain" evidence="9">
    <location>
        <begin position="1"/>
        <end position="23"/>
    </location>
</feature>
<feature type="active site" description="Proton donor" evidence="9">
    <location>
        <position position="57"/>
    </location>
</feature>
<evidence type="ECO:0000256" key="8">
    <source>
        <dbReference type="ARBA" id="ARBA00023317"/>
    </source>
</evidence>
<sequence>MLQVVRAKLHAIRVTGADLNYHGSITLDPDQCTQAGIRPLEFVDIFNKNNGARWYTYVIFGKPGSRCCVLNGAAARNCQKDDELIICASAYVEERALYDLRPKVLTFGPGNVVEDVMHYEVYETPERPFDFRMVIEPREPSAVRRVGAVDVEALARDLRARGLDDHAVADVLSRHLRSVA</sequence>
<evidence type="ECO:0000313" key="10">
    <source>
        <dbReference type="EMBL" id="MDJ1159551.1"/>
    </source>
</evidence>
<keyword evidence="5 9" id="KW-0865">Zymogen</keyword>
<keyword evidence="11" id="KW-1185">Reference proteome</keyword>
<comment type="pathway">
    <text evidence="9">Cofactor biosynthesis; (R)-pantothenate biosynthesis; beta-alanine from L-aspartate: step 1/1.</text>
</comment>
<feature type="modified residue" description="Pyruvic acid (Ser)" evidence="9">
    <location>
        <position position="24"/>
    </location>
</feature>
<evidence type="ECO:0000256" key="2">
    <source>
        <dbReference type="ARBA" id="ARBA00022655"/>
    </source>
</evidence>
<name>A0ABT7ALT4_9HYPH</name>
<dbReference type="HAMAP" id="MF_00446">
    <property type="entry name" value="PanD"/>
    <property type="match status" value="1"/>
</dbReference>
<dbReference type="Gene3D" id="2.40.40.20">
    <property type="match status" value="1"/>
</dbReference>
<dbReference type="CDD" id="cd06919">
    <property type="entry name" value="Asp_decarbox"/>
    <property type="match status" value="1"/>
</dbReference>
<feature type="binding site" evidence="9">
    <location>
        <position position="56"/>
    </location>
    <ligand>
        <name>substrate</name>
    </ligand>
</feature>
<evidence type="ECO:0000313" key="11">
    <source>
        <dbReference type="Proteomes" id="UP001321492"/>
    </source>
</evidence>
<keyword evidence="3 9" id="KW-0210">Decarboxylase</keyword>
<keyword evidence="8 9" id="KW-0670">Pyruvate</keyword>
<evidence type="ECO:0000256" key="6">
    <source>
        <dbReference type="ARBA" id="ARBA00023239"/>
    </source>
</evidence>
<dbReference type="Pfam" id="PF02261">
    <property type="entry name" value="Asp_decarbox"/>
    <property type="match status" value="1"/>
</dbReference>
<dbReference type="PANTHER" id="PTHR21012:SF0">
    <property type="entry name" value="ASPARTATE 1-DECARBOXYLASE"/>
    <property type="match status" value="1"/>
</dbReference>
<proteinExistence type="inferred from homology"/>
<organism evidence="10 11">
    <name type="scientific">Chelatococcus albus</name>
    <dbReference type="NCBI Taxonomy" id="3047466"/>
    <lineage>
        <taxon>Bacteria</taxon>
        <taxon>Pseudomonadati</taxon>
        <taxon>Pseudomonadota</taxon>
        <taxon>Alphaproteobacteria</taxon>
        <taxon>Hyphomicrobiales</taxon>
        <taxon>Chelatococcaceae</taxon>
        <taxon>Chelatococcus</taxon>
    </lineage>
</organism>
<dbReference type="EC" id="4.1.1.11" evidence="9"/>
<comment type="similarity">
    <text evidence="9">Belongs to the PanD family.</text>
</comment>
<keyword evidence="6 9" id="KW-0456">Lyase</keyword>
<comment type="subunit">
    <text evidence="9">Heterooctamer of four alpha and four beta subunits.</text>
</comment>
<comment type="catalytic activity">
    <reaction evidence="9">
        <text>L-aspartate + H(+) = beta-alanine + CO2</text>
        <dbReference type="Rhea" id="RHEA:19497"/>
        <dbReference type="ChEBI" id="CHEBI:15378"/>
        <dbReference type="ChEBI" id="CHEBI:16526"/>
        <dbReference type="ChEBI" id="CHEBI:29991"/>
        <dbReference type="ChEBI" id="CHEBI:57966"/>
        <dbReference type="EC" id="4.1.1.11"/>
    </reaction>
</comment>
<dbReference type="Proteomes" id="UP001321492">
    <property type="component" value="Unassembled WGS sequence"/>
</dbReference>
<evidence type="ECO:0000256" key="4">
    <source>
        <dbReference type="ARBA" id="ARBA00022813"/>
    </source>
</evidence>
<dbReference type="PANTHER" id="PTHR21012">
    <property type="entry name" value="ASPARTATE 1-DECARBOXYLASE"/>
    <property type="match status" value="1"/>
</dbReference>
<evidence type="ECO:0000256" key="1">
    <source>
        <dbReference type="ARBA" id="ARBA00022490"/>
    </source>
</evidence>
<feature type="active site" description="Schiff-base intermediate with substrate; via pyruvic acid" evidence="9">
    <location>
        <position position="24"/>
    </location>
</feature>
<accession>A0ABT7ALT4</accession>
<keyword evidence="7 9" id="KW-0704">Schiff base</keyword>
<protein>
    <recommendedName>
        <fullName evidence="9">Aspartate 1-decarboxylase</fullName>
        <ecNumber evidence="9">4.1.1.11</ecNumber>
    </recommendedName>
    <alternativeName>
        <fullName evidence="9">Aspartate alpha-decarboxylase</fullName>
    </alternativeName>
    <component>
        <recommendedName>
            <fullName evidence="9">Aspartate 1-decarboxylase beta chain</fullName>
        </recommendedName>
    </component>
    <component>
        <recommendedName>
            <fullName evidence="9">Aspartate 1-decarboxylase alpha chain</fullName>
        </recommendedName>
    </component>
</protein>
<dbReference type="EMBL" id="JASJEV010000010">
    <property type="protein sequence ID" value="MDJ1159551.1"/>
    <property type="molecule type" value="Genomic_DNA"/>
</dbReference>
<keyword evidence="1 9" id="KW-0963">Cytoplasm</keyword>
<keyword evidence="4 9" id="KW-0068">Autocatalytic cleavage</keyword>
<evidence type="ECO:0000256" key="5">
    <source>
        <dbReference type="ARBA" id="ARBA00023145"/>
    </source>
</evidence>
<dbReference type="RefSeq" id="WP_283741548.1">
    <property type="nucleotide sequence ID" value="NZ_JASJEV010000010.1"/>
</dbReference>
<comment type="caution">
    <text evidence="10">The sequence shown here is derived from an EMBL/GenBank/DDBJ whole genome shotgun (WGS) entry which is preliminary data.</text>
</comment>
<evidence type="ECO:0000256" key="3">
    <source>
        <dbReference type="ARBA" id="ARBA00022793"/>
    </source>
</evidence>
<gene>
    <name evidence="9" type="primary">panD</name>
    <name evidence="10" type="ORF">QNA08_15045</name>
</gene>
<dbReference type="SUPFAM" id="SSF50692">
    <property type="entry name" value="ADC-like"/>
    <property type="match status" value="1"/>
</dbReference>
<keyword evidence="2 9" id="KW-0566">Pantothenate biosynthesis</keyword>